<gene>
    <name evidence="2" type="ORF">CcaverHIS019_0503740</name>
</gene>
<feature type="region of interest" description="Disordered" evidence="1">
    <location>
        <begin position="1"/>
        <end position="198"/>
    </location>
</feature>
<feature type="compositionally biased region" description="Basic and acidic residues" evidence="1">
    <location>
        <begin position="290"/>
        <end position="302"/>
    </location>
</feature>
<feature type="compositionally biased region" description="Low complexity" evidence="1">
    <location>
        <begin position="52"/>
        <end position="65"/>
    </location>
</feature>
<feature type="compositionally biased region" description="Low complexity" evidence="1">
    <location>
        <begin position="324"/>
        <end position="375"/>
    </location>
</feature>
<protein>
    <submittedName>
        <fullName evidence="2">Uncharacterized protein</fullName>
    </submittedName>
</protein>
<feature type="compositionally biased region" description="Polar residues" evidence="1">
    <location>
        <begin position="8"/>
        <end position="17"/>
    </location>
</feature>
<organism evidence="2 3">
    <name type="scientific">Cutaneotrichosporon cavernicola</name>
    <dbReference type="NCBI Taxonomy" id="279322"/>
    <lineage>
        <taxon>Eukaryota</taxon>
        <taxon>Fungi</taxon>
        <taxon>Dikarya</taxon>
        <taxon>Basidiomycota</taxon>
        <taxon>Agaricomycotina</taxon>
        <taxon>Tremellomycetes</taxon>
        <taxon>Trichosporonales</taxon>
        <taxon>Trichosporonaceae</taxon>
        <taxon>Cutaneotrichosporon</taxon>
    </lineage>
</organism>
<accession>A0AA48QWV8</accession>
<evidence type="ECO:0000256" key="1">
    <source>
        <dbReference type="SAM" id="MobiDB-lite"/>
    </source>
</evidence>
<evidence type="ECO:0000313" key="3">
    <source>
        <dbReference type="Proteomes" id="UP001233271"/>
    </source>
</evidence>
<dbReference type="Proteomes" id="UP001233271">
    <property type="component" value="Chromosome 5"/>
</dbReference>
<feature type="compositionally biased region" description="Polar residues" evidence="1">
    <location>
        <begin position="135"/>
        <end position="147"/>
    </location>
</feature>
<feature type="compositionally biased region" description="Polar residues" evidence="1">
    <location>
        <begin position="307"/>
        <end position="323"/>
    </location>
</feature>
<sequence length="654" mass="70844">MKRHRPTNADQAATKNAQRAPLRDIRSILRPRPNPPRLQLKPKSKPKPMPFTVPSSTTPTPVAATGISPTPTAISTPSAGATTSTIVSPSSSSAHAKSKHRDPPTLRVPTPKRQKGHNLSSQSEAEAPGLLTPVEPTSSHSETQTPPYAQDRLQSKLEHLPPTVRDNPSKRRKALDLADSNRANKSNTIIGDANSSRDKVKAKVKSWIKGNRGRKRPVASMQCSLRGGTGGAEVDPNGLEVPEIPDVRDEWVEDRQQEEGHMQQAVSLTSHHNILALSHGSVAPTPPTQHNDDTGYTEHTEQPEQPEYTQYTQRAISTGSDYQSPAPLSSTTSPARAPSPAHTTSPAPTPLPARTVEAPPTSEYTPTPEYAPTPELTSDSEPTPSGRSPTPGRSPAADRSPTPGPIEALTPPQSPQAPRYWHLALPTFVPPIPSRQQDVPSPAAPLNEHAPVPESQAESVILTVTETLTRTQNARANEATLEQGPSELDQGMYQFHSPHMEVGIDSQESEDFDEDSEATDTQVSDLARHILVMLTPAPGTKFWITAEMAEQAACWPGWGEVKDRYGVWEMDEERAEIERQMLEDLEEGDWPDSTPEGEDMPTAPHVESVTQVAGVVVISEDVLSSIFQDGPAVFADTIKELDEEIAAENSQATI</sequence>
<feature type="compositionally biased region" description="Low complexity" evidence="1">
    <location>
        <begin position="382"/>
        <end position="395"/>
    </location>
</feature>
<dbReference type="KEGG" id="ccac:CcaHIS019_0503740"/>
<feature type="region of interest" description="Disordered" evidence="1">
    <location>
        <begin position="431"/>
        <end position="455"/>
    </location>
</feature>
<dbReference type="EMBL" id="AP028216">
    <property type="protein sequence ID" value="BEI92746.1"/>
    <property type="molecule type" value="Genomic_DNA"/>
</dbReference>
<feature type="region of interest" description="Disordered" evidence="1">
    <location>
        <begin position="278"/>
        <end position="418"/>
    </location>
</feature>
<dbReference type="RefSeq" id="XP_060458011.1">
    <property type="nucleotide sequence ID" value="XM_060601526.1"/>
</dbReference>
<feature type="compositionally biased region" description="Polar residues" evidence="1">
    <location>
        <begin position="67"/>
        <end position="80"/>
    </location>
</feature>
<dbReference type="GeneID" id="85496616"/>
<keyword evidence="3" id="KW-1185">Reference proteome</keyword>
<reference evidence="2" key="1">
    <citation type="journal article" date="2023" name="BMC Genomics">
        <title>Chromosome-level genome assemblies of Cutaneotrichosporon spp. (Trichosporonales, Basidiomycota) reveal imbalanced evolution between nucleotide sequences and chromosome synteny.</title>
        <authorList>
            <person name="Kobayashi Y."/>
            <person name="Kayamori A."/>
            <person name="Aoki K."/>
            <person name="Shiwa Y."/>
            <person name="Matsutani M."/>
            <person name="Fujita N."/>
            <person name="Sugita T."/>
            <person name="Iwasaki W."/>
            <person name="Tanaka N."/>
            <person name="Takashima M."/>
        </authorList>
    </citation>
    <scope>NUCLEOTIDE SEQUENCE</scope>
    <source>
        <strain evidence="2">HIS019</strain>
    </source>
</reference>
<dbReference type="AlphaFoldDB" id="A0AA48QWV8"/>
<feature type="compositionally biased region" description="Low complexity" evidence="1">
    <location>
        <begin position="81"/>
        <end position="95"/>
    </location>
</feature>
<name>A0AA48QWV8_9TREE</name>
<evidence type="ECO:0000313" key="2">
    <source>
        <dbReference type="EMBL" id="BEI92746.1"/>
    </source>
</evidence>
<proteinExistence type="predicted"/>